<dbReference type="PANTHER" id="PTHR10993">
    <property type="entry name" value="OCTANOYLTRANSFERASE"/>
    <property type="match status" value="1"/>
</dbReference>
<keyword evidence="4" id="KW-0012">Acyltransferase</keyword>
<dbReference type="PANTHER" id="PTHR10993:SF7">
    <property type="entry name" value="LIPOYLTRANSFERASE 2, MITOCHONDRIAL-RELATED"/>
    <property type="match status" value="1"/>
</dbReference>
<dbReference type="NCBIfam" id="NF010925">
    <property type="entry name" value="PRK14345.1"/>
    <property type="match status" value="1"/>
</dbReference>
<dbReference type="InterPro" id="IPR045864">
    <property type="entry name" value="aa-tRNA-synth_II/BPL/LPL"/>
</dbReference>
<keyword evidence="3" id="KW-0808">Transferase</keyword>
<sequence length="176" mass="20395">MPDDTPVAIVDTNEVYCQFYNLGLISYQQAWRWQQDLVADRINCPNLEDILILLEHPPVYTLGQGASSEFLKFDPHESEYELYRVERGGEVTYHCPGQLVGYPILNLRRYQMDLHWYLRQLEEVLIRTIRVWGIEAQRVEGLTGVWVGETKVAAIGIKVSRWITMHGFALNVCPDL</sequence>
<reference evidence="9 10" key="1">
    <citation type="submission" date="2014-02" db="EMBL/GenBank/DDBJ databases">
        <authorList>
            <person name="Genoscope - CEA"/>
        </authorList>
    </citation>
    <scope>NUCLEOTIDE SEQUENCE [LARGE SCALE GENOMIC DNA]</scope>
    <source>
        <strain evidence="9 10">PCC 8005</strain>
    </source>
</reference>
<dbReference type="PROSITE" id="PS51733">
    <property type="entry name" value="BPL_LPL_CATALYTIC"/>
    <property type="match status" value="1"/>
</dbReference>
<evidence type="ECO:0000256" key="6">
    <source>
        <dbReference type="PIRSR" id="PIRSR016262-2"/>
    </source>
</evidence>
<dbReference type="PIRSF" id="PIRSF016262">
    <property type="entry name" value="LPLase"/>
    <property type="match status" value="1"/>
</dbReference>
<feature type="binding site" evidence="6">
    <location>
        <begin position="87"/>
        <end position="94"/>
    </location>
    <ligand>
        <name>substrate</name>
    </ligand>
</feature>
<comment type="function">
    <text evidence="5">Catalyzes the transfer of endogenously produced octanoic acid from octanoyl-acyl-carrier-protein onto the lipoyl domains of lipoate-dependent enzymes. Lipoyl-ACP can also act as a substrate although octanoyl-ACP is likely to be the physiological substrate.</text>
</comment>
<name>A0A9P1P1W4_9CYAN</name>
<dbReference type="InterPro" id="IPR020605">
    <property type="entry name" value="Octanoyltransferase_CS"/>
</dbReference>
<dbReference type="InterPro" id="IPR000544">
    <property type="entry name" value="Octanoyltransferase"/>
</dbReference>
<organism evidence="9 10">
    <name type="scientific">Limnospira indica PCC 8005</name>
    <dbReference type="NCBI Taxonomy" id="376219"/>
    <lineage>
        <taxon>Bacteria</taxon>
        <taxon>Bacillati</taxon>
        <taxon>Cyanobacteriota</taxon>
        <taxon>Cyanophyceae</taxon>
        <taxon>Oscillatoriophycideae</taxon>
        <taxon>Oscillatoriales</taxon>
        <taxon>Sirenicapillariaceae</taxon>
        <taxon>Limnospira</taxon>
    </lineage>
</organism>
<dbReference type="InterPro" id="IPR004143">
    <property type="entry name" value="BPL_LPL_catalytic"/>
</dbReference>
<dbReference type="NCBIfam" id="TIGR00214">
    <property type="entry name" value="lipB"/>
    <property type="match status" value="1"/>
</dbReference>
<accession>A0A9P1P1W4</accession>
<feature type="binding site" evidence="6">
    <location>
        <begin position="154"/>
        <end position="156"/>
    </location>
    <ligand>
        <name>substrate</name>
    </ligand>
</feature>
<feature type="site" description="Lowers pKa of active site Cys" evidence="7">
    <location>
        <position position="151"/>
    </location>
</feature>
<dbReference type="GO" id="GO:0009249">
    <property type="term" value="P:protein lipoylation"/>
    <property type="evidence" value="ECO:0007669"/>
    <property type="project" value="InterPro"/>
</dbReference>
<dbReference type="PROSITE" id="PS01313">
    <property type="entry name" value="LIPB"/>
    <property type="match status" value="1"/>
</dbReference>
<evidence type="ECO:0000256" key="4">
    <source>
        <dbReference type="ARBA" id="ARBA00023315"/>
    </source>
</evidence>
<keyword evidence="10" id="KW-1185">Reference proteome</keyword>
<protein>
    <recommendedName>
        <fullName evidence="2">lipoyl(octanoyl) transferase</fullName>
        <ecNumber evidence="2">2.3.1.181</ecNumber>
    </recommendedName>
</protein>
<dbReference type="EC" id="2.3.1.181" evidence="2"/>
<dbReference type="Gene3D" id="3.30.930.10">
    <property type="entry name" value="Bira Bifunctional Protein, Domain 2"/>
    <property type="match status" value="1"/>
</dbReference>
<feature type="domain" description="BPL/LPL catalytic" evidence="8">
    <location>
        <begin position="45"/>
        <end position="176"/>
    </location>
</feature>
<dbReference type="GO" id="GO:0016874">
    <property type="term" value="F:ligase activity"/>
    <property type="evidence" value="ECO:0007669"/>
    <property type="project" value="UniProtKB-KW"/>
</dbReference>
<dbReference type="AlphaFoldDB" id="A0A9P1P1W4"/>
<gene>
    <name evidence="9" type="ORF">ARTHRO_40834</name>
</gene>
<dbReference type="SUPFAM" id="SSF55681">
    <property type="entry name" value="Class II aaRS and biotin synthetases"/>
    <property type="match status" value="1"/>
</dbReference>
<comment type="pathway">
    <text evidence="1">Protein modification; protein lipoylation via endogenous pathway; protein N(6)-(lipoyl)lysine from octanoyl-[acyl-carrier-protein]: step 1/2.</text>
</comment>
<evidence type="ECO:0000313" key="10">
    <source>
        <dbReference type="Proteomes" id="UP000032946"/>
    </source>
</evidence>
<evidence type="ECO:0000256" key="7">
    <source>
        <dbReference type="PIRSR" id="PIRSR016262-3"/>
    </source>
</evidence>
<evidence type="ECO:0000256" key="5">
    <source>
        <dbReference type="ARBA" id="ARBA00024732"/>
    </source>
</evidence>
<dbReference type="Proteomes" id="UP000032946">
    <property type="component" value="Chromosome"/>
</dbReference>
<evidence type="ECO:0000259" key="8">
    <source>
        <dbReference type="PROSITE" id="PS51733"/>
    </source>
</evidence>
<evidence type="ECO:0000256" key="2">
    <source>
        <dbReference type="ARBA" id="ARBA00012334"/>
    </source>
</evidence>
<evidence type="ECO:0000256" key="3">
    <source>
        <dbReference type="ARBA" id="ARBA00022679"/>
    </source>
</evidence>
<evidence type="ECO:0000313" key="9">
    <source>
        <dbReference type="EMBL" id="CDM96425.1"/>
    </source>
</evidence>
<dbReference type="GO" id="GO:0033819">
    <property type="term" value="F:lipoyl(octanoyl) transferase activity"/>
    <property type="evidence" value="ECO:0007669"/>
    <property type="project" value="UniProtKB-EC"/>
</dbReference>
<keyword evidence="9" id="KW-0436">Ligase</keyword>
<dbReference type="EMBL" id="FO818640">
    <property type="protein sequence ID" value="CDM96425.1"/>
    <property type="molecule type" value="Genomic_DNA"/>
</dbReference>
<dbReference type="CDD" id="cd16444">
    <property type="entry name" value="LipB"/>
    <property type="match status" value="1"/>
</dbReference>
<evidence type="ECO:0000256" key="1">
    <source>
        <dbReference type="ARBA" id="ARBA00004821"/>
    </source>
</evidence>
<feature type="binding site" evidence="6">
    <location>
        <begin position="167"/>
        <end position="169"/>
    </location>
    <ligand>
        <name>substrate</name>
    </ligand>
</feature>
<dbReference type="Pfam" id="PF21948">
    <property type="entry name" value="LplA-B_cat"/>
    <property type="match status" value="1"/>
</dbReference>
<proteinExistence type="predicted"/>